<accession>A0A239PDF9</accession>
<organism evidence="1 2">
    <name type="scientific">Asanoa hainanensis</name>
    <dbReference type="NCBI Taxonomy" id="560556"/>
    <lineage>
        <taxon>Bacteria</taxon>
        <taxon>Bacillati</taxon>
        <taxon>Actinomycetota</taxon>
        <taxon>Actinomycetes</taxon>
        <taxon>Micromonosporales</taxon>
        <taxon>Micromonosporaceae</taxon>
        <taxon>Asanoa</taxon>
    </lineage>
</organism>
<protein>
    <submittedName>
        <fullName evidence="1">Uncharacterized protein</fullName>
    </submittedName>
</protein>
<dbReference type="AlphaFoldDB" id="A0A239PDF9"/>
<name>A0A239PDF9_9ACTN</name>
<gene>
    <name evidence="1" type="ORF">SAMN05421812_117177</name>
</gene>
<dbReference type="EMBL" id="FZPH01000017">
    <property type="protein sequence ID" value="SNT64664.1"/>
    <property type="molecule type" value="Genomic_DNA"/>
</dbReference>
<evidence type="ECO:0000313" key="1">
    <source>
        <dbReference type="EMBL" id="SNT64664.1"/>
    </source>
</evidence>
<dbReference type="Proteomes" id="UP000198362">
    <property type="component" value="Unassembled WGS sequence"/>
</dbReference>
<sequence>MSDGWGVIVIQRVRARWSVGGRGAPQANARRGLVRPLALPDSLPSGETVVVHDVVFAEADGYARRDTVFAGGLELARDLDLWLAVDGSAATVERLPGWAAYPRPRAATRLFTLTDGQVGRYRANFRFRGCQCDPSWSYEDWLVTVGNGNARLADNEPDHDVDHRVHLYGGPGRRVSH</sequence>
<proteinExistence type="predicted"/>
<keyword evidence="2" id="KW-1185">Reference proteome</keyword>
<reference evidence="1 2" key="1">
    <citation type="submission" date="2017-06" db="EMBL/GenBank/DDBJ databases">
        <authorList>
            <person name="Kim H.J."/>
            <person name="Triplett B.A."/>
        </authorList>
    </citation>
    <scope>NUCLEOTIDE SEQUENCE [LARGE SCALE GENOMIC DNA]</scope>
    <source>
        <strain evidence="1 2">CGMCC 4.5593</strain>
    </source>
</reference>
<evidence type="ECO:0000313" key="2">
    <source>
        <dbReference type="Proteomes" id="UP000198362"/>
    </source>
</evidence>